<dbReference type="EMBL" id="BSSA01000035">
    <property type="protein sequence ID" value="GLW74464.1"/>
    <property type="molecule type" value="Genomic_DNA"/>
</dbReference>
<proteinExistence type="predicted"/>
<reference evidence="1" key="1">
    <citation type="submission" date="2023-02" db="EMBL/GenBank/DDBJ databases">
        <title>Kitasatospora phosalacinea NBRC 14627.</title>
        <authorList>
            <person name="Ichikawa N."/>
            <person name="Sato H."/>
            <person name="Tonouchi N."/>
        </authorList>
    </citation>
    <scope>NUCLEOTIDE SEQUENCE</scope>
    <source>
        <strain evidence="1">NBRC 14627</strain>
    </source>
</reference>
<dbReference type="AlphaFoldDB" id="A0A9W6V3K6"/>
<organism evidence="1 2">
    <name type="scientific">Kitasatospora phosalacinea</name>
    <dbReference type="NCBI Taxonomy" id="2065"/>
    <lineage>
        <taxon>Bacteria</taxon>
        <taxon>Bacillati</taxon>
        <taxon>Actinomycetota</taxon>
        <taxon>Actinomycetes</taxon>
        <taxon>Kitasatosporales</taxon>
        <taxon>Streptomycetaceae</taxon>
        <taxon>Kitasatospora</taxon>
    </lineage>
</organism>
<evidence type="ECO:0000313" key="1">
    <source>
        <dbReference type="EMBL" id="GLW74464.1"/>
    </source>
</evidence>
<accession>A0A9W6V3K6</accession>
<protein>
    <submittedName>
        <fullName evidence="1">Uncharacterized protein</fullName>
    </submittedName>
</protein>
<dbReference type="Proteomes" id="UP001165041">
    <property type="component" value="Unassembled WGS sequence"/>
</dbReference>
<sequence>MNYSGESRGEILPQMGCVWRGGDPLSALARLSPRPVLPPSIPKALWADLLTEPALAAAGDWYNRTRGVSSPSSDGRTCASSPRAATWQALNLLSVLRRTLRKGGIVAKGLADIQ</sequence>
<gene>
    <name evidence="1" type="ORF">Kpho02_67620</name>
</gene>
<comment type="caution">
    <text evidence="1">The sequence shown here is derived from an EMBL/GenBank/DDBJ whole genome shotgun (WGS) entry which is preliminary data.</text>
</comment>
<evidence type="ECO:0000313" key="2">
    <source>
        <dbReference type="Proteomes" id="UP001165041"/>
    </source>
</evidence>
<name>A0A9W6V3K6_9ACTN</name>